<reference evidence="3 4" key="1">
    <citation type="submission" date="2017-11" db="EMBL/GenBank/DDBJ databases">
        <title>De novo assembly and phasing of dikaryotic genomes from two isolates of Puccinia coronata f. sp. avenae, the causal agent of oat crown rust.</title>
        <authorList>
            <person name="Miller M.E."/>
            <person name="Zhang Y."/>
            <person name="Omidvar V."/>
            <person name="Sperschneider J."/>
            <person name="Schwessinger B."/>
            <person name="Raley C."/>
            <person name="Palmer J.M."/>
            <person name="Garnica D."/>
            <person name="Upadhyaya N."/>
            <person name="Rathjen J."/>
            <person name="Taylor J.M."/>
            <person name="Park R.F."/>
            <person name="Dodds P.N."/>
            <person name="Hirsch C.D."/>
            <person name="Kianian S.F."/>
            <person name="Figueroa M."/>
        </authorList>
    </citation>
    <scope>NUCLEOTIDE SEQUENCE [LARGE SCALE GENOMIC DNA]</scope>
    <source>
        <strain evidence="3">12SD80</strain>
    </source>
</reference>
<feature type="compositionally biased region" description="Polar residues" evidence="1">
    <location>
        <begin position="144"/>
        <end position="153"/>
    </location>
</feature>
<name>A0A2N5U4J4_9BASI</name>
<organism evidence="3 4">
    <name type="scientific">Puccinia coronata f. sp. avenae</name>
    <dbReference type="NCBI Taxonomy" id="200324"/>
    <lineage>
        <taxon>Eukaryota</taxon>
        <taxon>Fungi</taxon>
        <taxon>Dikarya</taxon>
        <taxon>Basidiomycota</taxon>
        <taxon>Pucciniomycotina</taxon>
        <taxon>Pucciniomycetes</taxon>
        <taxon>Pucciniales</taxon>
        <taxon>Pucciniaceae</taxon>
        <taxon>Puccinia</taxon>
    </lineage>
</organism>
<dbReference type="AlphaFoldDB" id="A0A2N5U4J4"/>
<accession>A0A2N5U4J4</accession>
<dbReference type="Proteomes" id="UP000235392">
    <property type="component" value="Unassembled WGS sequence"/>
</dbReference>
<protein>
    <submittedName>
        <fullName evidence="3">Uncharacterized protein</fullName>
    </submittedName>
</protein>
<gene>
    <name evidence="3" type="ORF">PCASD_13359</name>
</gene>
<keyword evidence="2" id="KW-0812">Transmembrane</keyword>
<evidence type="ECO:0000313" key="3">
    <source>
        <dbReference type="EMBL" id="PLW32640.1"/>
    </source>
</evidence>
<sequence>MPGNSSPGVSSTTLIFILVGIASLLLLMIITAVIYKQQGKKTPTHCKAEAPMVRSHPTARESDSHSHSAYQLPDFRRSSAPSISQAVFQVFRNCEEGPPPIPEVKAKQNVAKPQRPRWSRWFGRQPNEQSSFSVDSSFSSGTSPMTAFASSNNPHERLSLSSFPRPPSSNQSTMRIETPDIACAGRSGSLDAFRHTAGNLRSAPVFVFPGTNAPLNYPSFVQTSCASPPPVNGSTTGASLNPGSLDVDYYEEMKATHNRARIVSNSTSRQHRSMHVEISVLPSEVQASTPNNTPPSNTILSKSKVSRQPHIHSITEGHTEK</sequence>
<feature type="region of interest" description="Disordered" evidence="1">
    <location>
        <begin position="120"/>
        <end position="173"/>
    </location>
</feature>
<comment type="caution">
    <text evidence="3">The sequence shown here is derived from an EMBL/GenBank/DDBJ whole genome shotgun (WGS) entry which is preliminary data.</text>
</comment>
<feature type="region of interest" description="Disordered" evidence="1">
    <location>
        <begin position="282"/>
        <end position="321"/>
    </location>
</feature>
<feature type="compositionally biased region" description="Polar residues" evidence="1">
    <location>
        <begin position="285"/>
        <end position="303"/>
    </location>
</feature>
<evidence type="ECO:0000256" key="1">
    <source>
        <dbReference type="SAM" id="MobiDB-lite"/>
    </source>
</evidence>
<proteinExistence type="predicted"/>
<feature type="transmembrane region" description="Helical" evidence="2">
    <location>
        <begin position="12"/>
        <end position="35"/>
    </location>
</feature>
<evidence type="ECO:0000256" key="2">
    <source>
        <dbReference type="SAM" id="Phobius"/>
    </source>
</evidence>
<evidence type="ECO:0000313" key="4">
    <source>
        <dbReference type="Proteomes" id="UP000235392"/>
    </source>
</evidence>
<dbReference type="EMBL" id="PGCI01000238">
    <property type="protein sequence ID" value="PLW32640.1"/>
    <property type="molecule type" value="Genomic_DNA"/>
</dbReference>
<keyword evidence="2" id="KW-1133">Transmembrane helix</keyword>
<keyword evidence="2" id="KW-0472">Membrane</keyword>
<feature type="compositionally biased region" description="Low complexity" evidence="1">
    <location>
        <begin position="130"/>
        <end position="143"/>
    </location>
</feature>